<accession>A0A9Q0R2L0</accession>
<sequence>MTLNLGSAWFSSHPSQPIPHFSKISAISSKSKSALLILLFERYTNENSAFNLKHLFCYSSASYSSHSRDLRLRASVSERADGSAEKSVSVLLDEELLGRVSCAKDADEALEMIAQKSNRNGGVVGTSDCCSIIAAALDRNNADLALSVFQAMRSSFDLRANEKGPVERWKWSRPDVNTYASLVRGLGALLRVSDAIKTLTDVCRVGVSTGEEVPFGKIVRCPSCTIAIAVVQPQNGTQIASCSKCRYQYELVSGNIISIESEEISMDIPPWERGLRFLKVMKQRIPAAVHSIVVQTPTGTACTHRFATETVELPAQEGERVTISLAAPSYVYRRVGPFQFSPKAPEFNPGEPICLMNHKNGREFQLLRAPASSGSFSLYNPSILFPTLALLATGDVASGIINPNLPQYISAIAIASFTLATTINGVVLPQLSRLPERVVDAVGIRQQLLAQYDVLQVRIKDLKEAAEKEVWMLARMCQLENKILAVGEPSYRARRSRVKSVRENLENSLMARIELIDSYARISSMIEIEVEMDLDVLAAEAASNVESIAEQIQQIMELENLEERWRIQAEANDETERLLSFQSLPMEQVQDILW</sequence>
<dbReference type="Gene3D" id="1.25.40.10">
    <property type="entry name" value="Tetratricopeptide repeat domain"/>
    <property type="match status" value="1"/>
</dbReference>
<reference evidence="1" key="1">
    <citation type="journal article" date="2023" name="Plant J.">
        <title>The genome of the king protea, Protea cynaroides.</title>
        <authorList>
            <person name="Chang J."/>
            <person name="Duong T.A."/>
            <person name="Schoeman C."/>
            <person name="Ma X."/>
            <person name="Roodt D."/>
            <person name="Barker N."/>
            <person name="Li Z."/>
            <person name="Van de Peer Y."/>
            <person name="Mizrachi E."/>
        </authorList>
    </citation>
    <scope>NUCLEOTIDE SEQUENCE</scope>
    <source>
        <tissue evidence="1">Young leaves</tissue>
    </source>
</reference>
<protein>
    <submittedName>
        <fullName evidence="1">Uncharacterized protein</fullName>
    </submittedName>
</protein>
<evidence type="ECO:0000313" key="2">
    <source>
        <dbReference type="Proteomes" id="UP001141806"/>
    </source>
</evidence>
<dbReference type="OrthoDB" id="2017681at2759"/>
<dbReference type="InterPro" id="IPR011990">
    <property type="entry name" value="TPR-like_helical_dom_sf"/>
</dbReference>
<dbReference type="PANTHER" id="PTHR37381">
    <property type="entry name" value="PENTATRICOPEPTIDE REPEAT (PPR) SUPERFAMILY PROTEIN"/>
    <property type="match status" value="1"/>
</dbReference>
<dbReference type="AlphaFoldDB" id="A0A9Q0R2L0"/>
<organism evidence="1 2">
    <name type="scientific">Protea cynaroides</name>
    <dbReference type="NCBI Taxonomy" id="273540"/>
    <lineage>
        <taxon>Eukaryota</taxon>
        <taxon>Viridiplantae</taxon>
        <taxon>Streptophyta</taxon>
        <taxon>Embryophyta</taxon>
        <taxon>Tracheophyta</taxon>
        <taxon>Spermatophyta</taxon>
        <taxon>Magnoliopsida</taxon>
        <taxon>Proteales</taxon>
        <taxon>Proteaceae</taxon>
        <taxon>Protea</taxon>
    </lineage>
</organism>
<keyword evidence="2" id="KW-1185">Reference proteome</keyword>
<dbReference type="Proteomes" id="UP001141806">
    <property type="component" value="Unassembled WGS sequence"/>
</dbReference>
<gene>
    <name evidence="1" type="ORF">NE237_031895</name>
</gene>
<proteinExistence type="predicted"/>
<evidence type="ECO:0000313" key="1">
    <source>
        <dbReference type="EMBL" id="KAJ4981058.1"/>
    </source>
</evidence>
<dbReference type="PANTHER" id="PTHR37381:SF1">
    <property type="entry name" value="PENTATRICOPEPTIDE REPEAT (PPR) SUPERFAMILY PROTEIN"/>
    <property type="match status" value="1"/>
</dbReference>
<dbReference type="EMBL" id="JAMYWD010000001">
    <property type="protein sequence ID" value="KAJ4981058.1"/>
    <property type="molecule type" value="Genomic_DNA"/>
</dbReference>
<name>A0A9Q0R2L0_9MAGN</name>
<comment type="caution">
    <text evidence="1">The sequence shown here is derived from an EMBL/GenBank/DDBJ whole genome shotgun (WGS) entry which is preliminary data.</text>
</comment>